<evidence type="ECO:0000256" key="11">
    <source>
        <dbReference type="ARBA" id="ARBA00023180"/>
    </source>
</evidence>
<evidence type="ECO:0000256" key="8">
    <source>
        <dbReference type="ARBA" id="ARBA00022824"/>
    </source>
</evidence>
<keyword evidence="11" id="KW-0325">Glycoprotein</keyword>
<evidence type="ECO:0000256" key="9">
    <source>
        <dbReference type="ARBA" id="ARBA00022919"/>
    </source>
</evidence>
<accession>A0AA86VQA2</accession>
<reference evidence="18" key="1">
    <citation type="submission" date="2023-10" db="EMBL/GenBank/DDBJ databases">
        <authorList>
            <person name="Domelevo Entfellner J.-B."/>
        </authorList>
    </citation>
    <scope>NUCLEOTIDE SEQUENCE</scope>
</reference>
<dbReference type="GO" id="GO:0046512">
    <property type="term" value="P:sphingosine biosynthetic process"/>
    <property type="evidence" value="ECO:0007669"/>
    <property type="project" value="TreeGrafter"/>
</dbReference>
<dbReference type="GO" id="GO:0042759">
    <property type="term" value="P:long-chain fatty acid biosynthetic process"/>
    <property type="evidence" value="ECO:0007669"/>
    <property type="project" value="TreeGrafter"/>
</dbReference>
<dbReference type="Pfam" id="PF17048">
    <property type="entry name" value="Ceramidse_alk_C"/>
    <property type="match status" value="1"/>
</dbReference>
<evidence type="ECO:0000256" key="4">
    <source>
        <dbReference type="ARBA" id="ARBA00009835"/>
    </source>
</evidence>
<dbReference type="InterPro" id="IPR031329">
    <property type="entry name" value="NEUT/ALK_ceramidase_N"/>
</dbReference>
<keyword evidence="14" id="KW-0479">Metal-binding</keyword>
<evidence type="ECO:0000313" key="18">
    <source>
        <dbReference type="EMBL" id="CAJ1965304.1"/>
    </source>
</evidence>
<evidence type="ECO:0000256" key="3">
    <source>
        <dbReference type="ARBA" id="ARBA00004613"/>
    </source>
</evidence>
<evidence type="ECO:0000256" key="6">
    <source>
        <dbReference type="ARBA" id="ARBA00022729"/>
    </source>
</evidence>
<comment type="similarity">
    <text evidence="4 15">Belongs to the neutral ceramidase family.</text>
</comment>
<organism evidence="18 19">
    <name type="scientific">Sphenostylis stenocarpa</name>
    <dbReference type="NCBI Taxonomy" id="92480"/>
    <lineage>
        <taxon>Eukaryota</taxon>
        <taxon>Viridiplantae</taxon>
        <taxon>Streptophyta</taxon>
        <taxon>Embryophyta</taxon>
        <taxon>Tracheophyta</taxon>
        <taxon>Spermatophyta</taxon>
        <taxon>Magnoliopsida</taxon>
        <taxon>eudicotyledons</taxon>
        <taxon>Gunneridae</taxon>
        <taxon>Pentapetalae</taxon>
        <taxon>rosids</taxon>
        <taxon>fabids</taxon>
        <taxon>Fabales</taxon>
        <taxon>Fabaceae</taxon>
        <taxon>Papilionoideae</taxon>
        <taxon>50 kb inversion clade</taxon>
        <taxon>NPAAA clade</taxon>
        <taxon>indigoferoid/millettioid clade</taxon>
        <taxon>Phaseoleae</taxon>
        <taxon>Sphenostylis</taxon>
    </lineage>
</organism>
<evidence type="ECO:0000256" key="13">
    <source>
        <dbReference type="PIRSR" id="PIRSR606823-1"/>
    </source>
</evidence>
<evidence type="ECO:0000259" key="17">
    <source>
        <dbReference type="Pfam" id="PF17048"/>
    </source>
</evidence>
<comment type="catalytic activity">
    <reaction evidence="12 15">
        <text>an N-acylsphing-4-enine + H2O = sphing-4-enine + a fatty acid</text>
        <dbReference type="Rhea" id="RHEA:20856"/>
        <dbReference type="ChEBI" id="CHEBI:15377"/>
        <dbReference type="ChEBI" id="CHEBI:28868"/>
        <dbReference type="ChEBI" id="CHEBI:52639"/>
        <dbReference type="ChEBI" id="CHEBI:57756"/>
        <dbReference type="EC" id="3.5.1.23"/>
    </reaction>
</comment>
<dbReference type="GO" id="GO:0017040">
    <property type="term" value="F:N-acylsphingosine amidohydrolase activity"/>
    <property type="evidence" value="ECO:0007669"/>
    <property type="project" value="UniProtKB-UniRule"/>
</dbReference>
<dbReference type="GO" id="GO:0034599">
    <property type="term" value="P:cellular response to oxidative stress"/>
    <property type="evidence" value="ECO:0007669"/>
    <property type="project" value="UniProtKB-ARBA"/>
</dbReference>
<protein>
    <recommendedName>
        <fullName evidence="15">Neutral ceramidase</fullName>
        <ecNumber evidence="15">3.5.1.23</ecNumber>
    </recommendedName>
</protein>
<evidence type="ECO:0000256" key="2">
    <source>
        <dbReference type="ARBA" id="ARBA00004555"/>
    </source>
</evidence>
<dbReference type="GO" id="GO:0005576">
    <property type="term" value="C:extracellular region"/>
    <property type="evidence" value="ECO:0007669"/>
    <property type="project" value="UniProtKB-SubCell"/>
</dbReference>
<gene>
    <name evidence="18" type="ORF">AYBTSS11_LOCUS20769</name>
</gene>
<dbReference type="GO" id="GO:0046872">
    <property type="term" value="F:metal ion binding"/>
    <property type="evidence" value="ECO:0007669"/>
    <property type="project" value="UniProtKB-KW"/>
</dbReference>
<evidence type="ECO:0000313" key="19">
    <source>
        <dbReference type="Proteomes" id="UP001189624"/>
    </source>
</evidence>
<dbReference type="Pfam" id="PF04734">
    <property type="entry name" value="Ceramidase_alk"/>
    <property type="match status" value="1"/>
</dbReference>
<dbReference type="InterPro" id="IPR006823">
    <property type="entry name" value="Ceramidase_alk"/>
</dbReference>
<feature type="binding site" evidence="14">
    <location>
        <position position="240"/>
    </location>
    <ligand>
        <name>Zn(2+)</name>
        <dbReference type="ChEBI" id="CHEBI:29105"/>
    </ligand>
</feature>
<evidence type="ECO:0000256" key="5">
    <source>
        <dbReference type="ARBA" id="ARBA00022525"/>
    </source>
</evidence>
<dbReference type="Gramene" id="rna-AYBTSS11_LOCUS20769">
    <property type="protein sequence ID" value="CAJ1965304.1"/>
    <property type="gene ID" value="gene-AYBTSS11_LOCUS20769"/>
</dbReference>
<evidence type="ECO:0000256" key="1">
    <source>
        <dbReference type="ARBA" id="ARBA00004240"/>
    </source>
</evidence>
<dbReference type="InterPro" id="IPR038445">
    <property type="entry name" value="NCDase_C_sf"/>
</dbReference>
<evidence type="ECO:0000259" key="16">
    <source>
        <dbReference type="Pfam" id="PF04734"/>
    </source>
</evidence>
<dbReference type="GO" id="GO:0005794">
    <property type="term" value="C:Golgi apparatus"/>
    <property type="evidence" value="ECO:0007669"/>
    <property type="project" value="UniProtKB-SubCell"/>
</dbReference>
<comment type="cofactor">
    <cofactor evidence="14">
        <name>Zn(2+)</name>
        <dbReference type="ChEBI" id="CHEBI:29105"/>
    </cofactor>
    <text evidence="14">Binds 1 zinc ion per subunit.</text>
</comment>
<feature type="domain" description="Neutral/alkaline non-lysosomal ceramidase N-terminal" evidence="16">
    <location>
        <begin position="36"/>
        <end position="312"/>
    </location>
</feature>
<feature type="domain" description="Neutral/alkaline non-lysosomal ceramidase C-terminal" evidence="17">
    <location>
        <begin position="314"/>
        <end position="479"/>
    </location>
</feature>
<name>A0AA86VQA2_9FABA</name>
<keyword evidence="6" id="KW-0732">Signal</keyword>
<keyword evidence="9 15" id="KW-0746">Sphingolipid metabolism</keyword>
<dbReference type="PANTHER" id="PTHR12670">
    <property type="entry name" value="CERAMIDASE"/>
    <property type="match status" value="1"/>
</dbReference>
<keyword evidence="15" id="KW-0443">Lipid metabolism</keyword>
<sequence length="480" mass="52779">MDHVDIRQLVKKAQSIKATGGKDCNKQASQASKVRKTDGSLFVGAFCQSNVGDVSPNVLGAFCIDTGKPCDFNHSSCNGNDQLCVGRGPGYPNEILSTKIIGERQFKSAMELFQSASNELVGKIEYLHVYLNFTNIQVELDSNKVVKTCPAALGPGFAAGTTDGPGAFGFQQGDTKISPFWKNVRDFLKEPSQYQVDCQNPKPILLSTGEMFDPYPWAPAILPIQILRLGKLIILTVPGEFTTMAGRRLREAMKETLISRSNGEFNNETHVVIAGLTNTYSQYIATFEEYQDQRYEAASTLYGPHTLSAYIQEFKKLAQAMAKGQGITINGPSPPDLSSAQISLLVGPFGDSPPEGIKFGDIKEDIAFPKKGYFRKGDTPSATFWSANPRYDLLTEGTFASVERLNGERWVTSYDDDDLSLFFKWKLDNSSLHGLATIEWEIPNDVVSGVYRLRHFGASRITIISPINYFTGASSSFAVQ</sequence>
<keyword evidence="10" id="KW-0333">Golgi apparatus</keyword>
<evidence type="ECO:0000256" key="7">
    <source>
        <dbReference type="ARBA" id="ARBA00022801"/>
    </source>
</evidence>
<dbReference type="GO" id="GO:0046514">
    <property type="term" value="P:ceramide catabolic process"/>
    <property type="evidence" value="ECO:0007669"/>
    <property type="project" value="InterPro"/>
</dbReference>
<feature type="active site" description="Nucleophile" evidence="13">
    <location>
        <position position="55"/>
    </location>
</feature>
<dbReference type="Gene3D" id="2.60.40.2300">
    <property type="entry name" value="Neutral/alkaline non-lysosomal ceramidase, C-terminal domain"/>
    <property type="match status" value="1"/>
</dbReference>
<keyword evidence="8" id="KW-0256">Endoplasmic reticulum</keyword>
<dbReference type="FunFam" id="2.60.40.2300:FF:000002">
    <property type="entry name" value="Neutral/alkaline non-lysosomal ceramidase"/>
    <property type="match status" value="1"/>
</dbReference>
<keyword evidence="14" id="KW-0862">Zinc</keyword>
<keyword evidence="5" id="KW-0964">Secreted</keyword>
<dbReference type="EMBL" id="OY731403">
    <property type="protein sequence ID" value="CAJ1965304.1"/>
    <property type="molecule type" value="Genomic_DNA"/>
</dbReference>
<dbReference type="GO" id="GO:0005783">
    <property type="term" value="C:endoplasmic reticulum"/>
    <property type="evidence" value="ECO:0007669"/>
    <property type="project" value="UniProtKB-SubCell"/>
</dbReference>
<proteinExistence type="inferred from homology"/>
<evidence type="ECO:0000256" key="15">
    <source>
        <dbReference type="RuleBase" id="RU366019"/>
    </source>
</evidence>
<feature type="binding site" evidence="14">
    <location>
        <position position="283"/>
    </location>
    <ligand>
        <name>Zn(2+)</name>
        <dbReference type="ChEBI" id="CHEBI:29105"/>
    </ligand>
</feature>
<dbReference type="GO" id="GO:0016020">
    <property type="term" value="C:membrane"/>
    <property type="evidence" value="ECO:0007669"/>
    <property type="project" value="GOC"/>
</dbReference>
<evidence type="ECO:0000256" key="14">
    <source>
        <dbReference type="PIRSR" id="PIRSR606823-2"/>
    </source>
</evidence>
<dbReference type="EC" id="3.5.1.23" evidence="15"/>
<dbReference type="AlphaFoldDB" id="A0AA86VQA2"/>
<comment type="subcellular location">
    <subcellularLocation>
        <location evidence="1">Endoplasmic reticulum</location>
    </subcellularLocation>
    <subcellularLocation>
        <location evidence="2">Golgi apparatus</location>
    </subcellularLocation>
    <subcellularLocation>
        <location evidence="3">Secreted</location>
    </subcellularLocation>
</comment>
<evidence type="ECO:0000256" key="10">
    <source>
        <dbReference type="ARBA" id="ARBA00023034"/>
    </source>
</evidence>
<evidence type="ECO:0000256" key="12">
    <source>
        <dbReference type="ARBA" id="ARBA00048057"/>
    </source>
</evidence>
<keyword evidence="7 15" id="KW-0378">Hydrolase</keyword>
<dbReference type="PANTHER" id="PTHR12670:SF13">
    <property type="entry name" value="NEUTRAL CERAMIDASE"/>
    <property type="match status" value="1"/>
</dbReference>
<keyword evidence="19" id="KW-1185">Reference proteome</keyword>
<dbReference type="InterPro" id="IPR031331">
    <property type="entry name" value="NEUT/ALK_ceramidase_C"/>
</dbReference>
<dbReference type="Proteomes" id="UP001189624">
    <property type="component" value="Chromosome 6"/>
</dbReference>